<comment type="caution">
    <text evidence="2">The sequence shown here is derived from an EMBL/GenBank/DDBJ whole genome shotgun (WGS) entry which is preliminary data.</text>
</comment>
<name>A0A846HES9_9CYAN</name>
<keyword evidence="1" id="KW-0472">Membrane</keyword>
<proteinExistence type="predicted"/>
<reference evidence="2 3" key="1">
    <citation type="journal article" date="2015" name="Genome Announc.">
        <title>Draft Genome Sequence of Cyanobacterium Hassallia byssoidea Strain VB512170, Isolated from Monuments in India.</title>
        <authorList>
            <person name="Singh D."/>
            <person name="Chandrababunaidu M.M."/>
            <person name="Panda A."/>
            <person name="Sen D."/>
            <person name="Bhattacharyya S."/>
            <person name="Adhikary S.P."/>
            <person name="Tripathy S."/>
        </authorList>
    </citation>
    <scope>NUCLEOTIDE SEQUENCE [LARGE SCALE GENOMIC DNA]</scope>
    <source>
        <strain evidence="2 3">VB512170</strain>
    </source>
</reference>
<feature type="transmembrane region" description="Helical" evidence="1">
    <location>
        <begin position="30"/>
        <end position="49"/>
    </location>
</feature>
<organism evidence="2 3">
    <name type="scientific">Hassallia byssoidea VB512170</name>
    <dbReference type="NCBI Taxonomy" id="1304833"/>
    <lineage>
        <taxon>Bacteria</taxon>
        <taxon>Bacillati</taxon>
        <taxon>Cyanobacteriota</taxon>
        <taxon>Cyanophyceae</taxon>
        <taxon>Nostocales</taxon>
        <taxon>Tolypothrichaceae</taxon>
        <taxon>Hassallia</taxon>
    </lineage>
</organism>
<keyword evidence="3" id="KW-1185">Reference proteome</keyword>
<gene>
    <name evidence="2" type="ORF">PI95_024300</name>
</gene>
<evidence type="ECO:0000313" key="2">
    <source>
        <dbReference type="EMBL" id="NEU75593.1"/>
    </source>
</evidence>
<protein>
    <submittedName>
        <fullName evidence="2">Uncharacterized protein</fullName>
    </submittedName>
</protein>
<keyword evidence="1" id="KW-0812">Transmembrane</keyword>
<dbReference type="AlphaFoldDB" id="A0A846HES9"/>
<dbReference type="InterPro" id="IPR008164">
    <property type="entry name" value="XGLTT_rpt"/>
</dbReference>
<sequence length="51" mass="5264">MTISSTATSVKRQSVKLCSVAFIASITEKLIGLVPMGVVSIGFVSMGLFSA</sequence>
<evidence type="ECO:0000256" key="1">
    <source>
        <dbReference type="SAM" id="Phobius"/>
    </source>
</evidence>
<keyword evidence="1" id="KW-1133">Transmembrane helix</keyword>
<accession>A0A846HES9</accession>
<dbReference type="Proteomes" id="UP000031549">
    <property type="component" value="Unassembled WGS sequence"/>
</dbReference>
<dbReference type="Pfam" id="PF01744">
    <property type="entry name" value="GLTT"/>
    <property type="match status" value="1"/>
</dbReference>
<evidence type="ECO:0000313" key="3">
    <source>
        <dbReference type="Proteomes" id="UP000031549"/>
    </source>
</evidence>
<dbReference type="EMBL" id="JTCM02000074">
    <property type="protein sequence ID" value="NEU75593.1"/>
    <property type="molecule type" value="Genomic_DNA"/>
</dbReference>